<dbReference type="Proteomes" id="UP000019260">
    <property type="component" value="Chromosome"/>
</dbReference>
<proteinExistence type="predicted"/>
<accession>W6AK69</accession>
<keyword evidence="1" id="KW-1133">Transmembrane helix</keyword>
<name>W6AK69_9MOLU</name>
<keyword evidence="1" id="KW-0472">Membrane</keyword>
<dbReference type="HOGENOM" id="CLU_3398550_0_0_14"/>
<keyword evidence="3" id="KW-1185">Reference proteome</keyword>
<evidence type="ECO:0000313" key="2">
    <source>
        <dbReference type="EMBL" id="AHI57562.1"/>
    </source>
</evidence>
<keyword evidence="1" id="KW-0812">Transmembrane</keyword>
<feature type="transmembrane region" description="Helical" evidence="1">
    <location>
        <begin position="6"/>
        <end position="30"/>
    </location>
</feature>
<sequence length="31" mass="3375">MLITISVVIMLVYAIGWIANIALTSTNVIIK</sequence>
<protein>
    <submittedName>
        <fullName evidence="2">Uncharacterized protein</fullName>
    </submittedName>
</protein>
<dbReference type="STRING" id="838561.P344_00945"/>
<gene>
    <name evidence="2" type="ORF">P344_00945</name>
</gene>
<organism evidence="2 3">
    <name type="scientific">Spiroplasma mirum ATCC 29335</name>
    <dbReference type="NCBI Taxonomy" id="838561"/>
    <lineage>
        <taxon>Bacteria</taxon>
        <taxon>Bacillati</taxon>
        <taxon>Mycoplasmatota</taxon>
        <taxon>Mollicutes</taxon>
        <taxon>Entomoplasmatales</taxon>
        <taxon>Spiroplasmataceae</taxon>
        <taxon>Spiroplasma</taxon>
    </lineage>
</organism>
<reference evidence="2 3" key="1">
    <citation type="submission" date="2013-09" db="EMBL/GenBank/DDBJ databases">
        <title>Complete genome sequence of Spiroplasma mirum suckling mouse cataract agent.</title>
        <authorList>
            <person name="Landry C.A."/>
            <person name="Bastian F.O."/>
            <person name="Thune R.L."/>
        </authorList>
    </citation>
    <scope>NUCLEOTIDE SEQUENCE [LARGE SCALE GENOMIC DNA]</scope>
    <source>
        <strain evidence="2 3">SMCA</strain>
    </source>
</reference>
<dbReference type="KEGG" id="smia:P344_00945"/>
<dbReference type="AlphaFoldDB" id="W6AK69"/>
<dbReference type="EMBL" id="CP006720">
    <property type="protein sequence ID" value="AHI57562.1"/>
    <property type="molecule type" value="Genomic_DNA"/>
</dbReference>
<evidence type="ECO:0000256" key="1">
    <source>
        <dbReference type="SAM" id="Phobius"/>
    </source>
</evidence>
<evidence type="ECO:0000313" key="3">
    <source>
        <dbReference type="Proteomes" id="UP000019260"/>
    </source>
</evidence>